<dbReference type="EMBL" id="LDOU01000006">
    <property type="protein sequence ID" value="KLV10161.1"/>
    <property type="molecule type" value="Genomic_DNA"/>
</dbReference>
<reference evidence="1 2" key="1">
    <citation type="submission" date="2015-05" db="EMBL/GenBank/DDBJ databases">
        <title>Photobacterium galathea sp. nov.</title>
        <authorList>
            <person name="Machado H."/>
            <person name="Gram L."/>
        </authorList>
    </citation>
    <scope>NUCLEOTIDE SEQUENCE [LARGE SCALE GENOMIC DNA]</scope>
    <source>
        <strain evidence="1 2">DSM 22954</strain>
    </source>
</reference>
<protein>
    <recommendedName>
        <fullName evidence="3">Bacteriophage abortive infection AbiH</fullName>
    </recommendedName>
</protein>
<keyword evidence="2" id="KW-1185">Reference proteome</keyword>
<evidence type="ECO:0000313" key="1">
    <source>
        <dbReference type="EMBL" id="KLV10161.1"/>
    </source>
</evidence>
<gene>
    <name evidence="1" type="ORF">ABT57_06160</name>
</gene>
<comment type="caution">
    <text evidence="1">The sequence shown here is derived from an EMBL/GenBank/DDBJ whole genome shotgun (WGS) entry which is preliminary data.</text>
</comment>
<dbReference type="InterPro" id="IPR025935">
    <property type="entry name" value="AbiH"/>
</dbReference>
<dbReference type="RefSeq" id="WP_047884324.1">
    <property type="nucleotide sequence ID" value="NZ_LDOU01000006.1"/>
</dbReference>
<dbReference type="STRING" id="320778.ABT57_06160"/>
<evidence type="ECO:0008006" key="3">
    <source>
        <dbReference type="Google" id="ProtNLM"/>
    </source>
</evidence>
<dbReference type="AlphaFoldDB" id="A0A0J1HEW9"/>
<sequence length="319" mass="37043">MKLYVIGNGFDVHHGLDTRYTSFGLYLKNNYWETYELLLDYYGFADLDPDFPTTMSDPLWSEFETSMSLLDQDSVLEANMDAMPNYSSDDFRDRDRYTLEIEMERILGLLTTELYKAFKEFILAVQFPQFDHSRSVNIDRNAVYLTFNYTDTLSQYYAIPDENVLFIHGKADEHIDELILGHGVDPENFKEKPAEPPSGLSDEDLERWMEYQSDQYDYSFERGKDAINQYFSATFKGTDQIIKNNEDFFAKLGNIDEVYVLGHSLADVDLPYFKKLEQSVRPDAKWVVTFYDPDDEKVHGDTLTGLGIANVAVVRMEQI</sequence>
<dbReference type="PATRIC" id="fig|320778.3.peg.1330"/>
<accession>A0A0J1HEW9</accession>
<organism evidence="1 2">
    <name type="scientific">Photobacterium ganghwense</name>
    <dbReference type="NCBI Taxonomy" id="320778"/>
    <lineage>
        <taxon>Bacteria</taxon>
        <taxon>Pseudomonadati</taxon>
        <taxon>Pseudomonadota</taxon>
        <taxon>Gammaproteobacteria</taxon>
        <taxon>Vibrionales</taxon>
        <taxon>Vibrionaceae</taxon>
        <taxon>Photobacterium</taxon>
    </lineage>
</organism>
<proteinExistence type="predicted"/>
<dbReference type="OrthoDB" id="5903604at2"/>
<dbReference type="Pfam" id="PF14253">
    <property type="entry name" value="AbiH"/>
    <property type="match status" value="1"/>
</dbReference>
<evidence type="ECO:0000313" key="2">
    <source>
        <dbReference type="Proteomes" id="UP000035909"/>
    </source>
</evidence>
<dbReference type="Proteomes" id="UP000035909">
    <property type="component" value="Unassembled WGS sequence"/>
</dbReference>
<name>A0A0J1HEW9_9GAMM</name>